<name>A0A9P6JHA8_9FUNG</name>
<evidence type="ECO:0000259" key="1">
    <source>
        <dbReference type="Pfam" id="PF20231"/>
    </source>
</evidence>
<comment type="caution">
    <text evidence="2">The sequence shown here is derived from an EMBL/GenBank/DDBJ whole genome shotgun (WGS) entry which is preliminary data.</text>
</comment>
<dbReference type="AlphaFoldDB" id="A0A9P6JHA8"/>
<reference evidence="2" key="1">
    <citation type="journal article" date="2020" name="Fungal Divers.">
        <title>Resolving the Mortierellaceae phylogeny through synthesis of multi-gene phylogenetics and phylogenomics.</title>
        <authorList>
            <person name="Vandepol N."/>
            <person name="Liber J."/>
            <person name="Desiro A."/>
            <person name="Na H."/>
            <person name="Kennedy M."/>
            <person name="Barry K."/>
            <person name="Grigoriev I.V."/>
            <person name="Miller A.N."/>
            <person name="O'Donnell K."/>
            <person name="Stajich J.E."/>
            <person name="Bonito G."/>
        </authorList>
    </citation>
    <scope>NUCLEOTIDE SEQUENCE</scope>
    <source>
        <strain evidence="2">MES-2147</strain>
    </source>
</reference>
<evidence type="ECO:0000313" key="2">
    <source>
        <dbReference type="EMBL" id="KAF9979786.1"/>
    </source>
</evidence>
<accession>A0A9P6JHA8</accession>
<dbReference type="OrthoDB" id="2496395at2759"/>
<keyword evidence="3" id="KW-1185">Reference proteome</keyword>
<evidence type="ECO:0000313" key="3">
    <source>
        <dbReference type="Proteomes" id="UP000749646"/>
    </source>
</evidence>
<dbReference type="InterPro" id="IPR046496">
    <property type="entry name" value="DUF6589"/>
</dbReference>
<dbReference type="EMBL" id="JAAAHW010003972">
    <property type="protein sequence ID" value="KAF9979786.1"/>
    <property type="molecule type" value="Genomic_DNA"/>
</dbReference>
<gene>
    <name evidence="2" type="ORF">BGZ65_006024</name>
</gene>
<sequence length="531" mass="60879">MMTILSKVGMSVTRQSVSTSLKGLTEDALREVRLAVLEHPWFLVYDNINFPNKKYDQRTGNTDSFENGTTATVVIAERPVNMKDGRNSYELLSVKDLAINEVDWLHFVCVSDFQFAEVLRRHFKTYKRFSNPVRPKEVLKTKKTEKELRARDVSRYARLEWAVPVMQLFHLQMLLCNTILRNHYGSITTPGSLAFFASMLERKRVHPDRPDYHAMEELLRHVFDAMVIRVWEVLLGTENLDTFGKRLNNVDIKKIMSLTLPVIRTMFMKSAMELQQTYGPANVNAGLFFRDMILFIELSDAIKVGDIGRIEDVLKWLTIMFQAGMTKNYANELLHLQCGLRHGWSAETRQAIMASWLINTKGKEDSWIPTDLHQEHNNLLTKTIHSAKGSNASWEMLAESISTNIHVFSKVAQQLETAFGVTPNCTQHTTVSPETDIMRIVRSLRQHNILGHDPRPQALDDVPLVRDLYAEGFMKLSHGRLTSFIQSNMNRQRLAEEDSMEVEEGLEVEEGMEVDEIDETGIEQYVEASLG</sequence>
<protein>
    <recommendedName>
        <fullName evidence="1">DUF6589 domain-containing protein</fullName>
    </recommendedName>
</protein>
<organism evidence="2 3">
    <name type="scientific">Modicella reniformis</name>
    <dbReference type="NCBI Taxonomy" id="1440133"/>
    <lineage>
        <taxon>Eukaryota</taxon>
        <taxon>Fungi</taxon>
        <taxon>Fungi incertae sedis</taxon>
        <taxon>Mucoromycota</taxon>
        <taxon>Mortierellomycotina</taxon>
        <taxon>Mortierellomycetes</taxon>
        <taxon>Mortierellales</taxon>
        <taxon>Mortierellaceae</taxon>
        <taxon>Modicella</taxon>
    </lineage>
</organism>
<dbReference type="Pfam" id="PF20231">
    <property type="entry name" value="DUF6589"/>
    <property type="match status" value="1"/>
</dbReference>
<proteinExistence type="predicted"/>
<dbReference type="Proteomes" id="UP000749646">
    <property type="component" value="Unassembled WGS sequence"/>
</dbReference>
<feature type="domain" description="DUF6589" evidence="1">
    <location>
        <begin position="146"/>
        <end position="428"/>
    </location>
</feature>